<dbReference type="SUPFAM" id="SSF89372">
    <property type="entry name" value="Fucose-specific lectin"/>
    <property type="match status" value="1"/>
</dbReference>
<evidence type="ECO:0000313" key="2">
    <source>
        <dbReference type="EMBL" id="GAA4227739.1"/>
    </source>
</evidence>
<accession>A0ABP8BVM2</accession>
<evidence type="ECO:0000256" key="1">
    <source>
        <dbReference type="SAM" id="MobiDB-lite"/>
    </source>
</evidence>
<sequence>MSETGAEPMESGTSTRPRPNPWRAPFTGKHKVLRGGRWSDLPDPGWNITAPPALASHADGKLHAVFANDGHLHHATWREPGGWSTPTRITADNQPVRTWRRPAVASHNGLLQLAYCDPTDLMLRWAHLTPDGQWRTSKRKGLPATELDLTVDDGGTLWLLELHNDSTASLNEYLPDADRYEARVVPARHIDTINTSALVSLDDHLLLATPRRGGAIRTLYFNGSGYTPVSELGNEALNTPAGLAMRTHKGRLHLVIPGREGGLCWVQGAFSTAGTGFRAIVWGPPQHVPAATSHPSLSEHDGDLHLAYLQSTQ</sequence>
<organism evidence="2 3">
    <name type="scientific">Actinomadura meridiana</name>
    <dbReference type="NCBI Taxonomy" id="559626"/>
    <lineage>
        <taxon>Bacteria</taxon>
        <taxon>Bacillati</taxon>
        <taxon>Actinomycetota</taxon>
        <taxon>Actinomycetes</taxon>
        <taxon>Streptosporangiales</taxon>
        <taxon>Thermomonosporaceae</taxon>
        <taxon>Actinomadura</taxon>
    </lineage>
</organism>
<dbReference type="EMBL" id="BAABAS010000004">
    <property type="protein sequence ID" value="GAA4227739.1"/>
    <property type="molecule type" value="Genomic_DNA"/>
</dbReference>
<protein>
    <submittedName>
        <fullName evidence="2">Uncharacterized protein</fullName>
    </submittedName>
</protein>
<gene>
    <name evidence="2" type="ORF">GCM10022254_16170</name>
</gene>
<name>A0ABP8BVM2_9ACTN</name>
<feature type="region of interest" description="Disordered" evidence="1">
    <location>
        <begin position="1"/>
        <end position="37"/>
    </location>
</feature>
<evidence type="ECO:0000313" key="3">
    <source>
        <dbReference type="Proteomes" id="UP001501710"/>
    </source>
</evidence>
<dbReference type="RefSeq" id="WP_344892172.1">
    <property type="nucleotide sequence ID" value="NZ_BAABAS010000004.1"/>
</dbReference>
<reference evidence="3" key="1">
    <citation type="journal article" date="2019" name="Int. J. Syst. Evol. Microbiol.">
        <title>The Global Catalogue of Microorganisms (GCM) 10K type strain sequencing project: providing services to taxonomists for standard genome sequencing and annotation.</title>
        <authorList>
            <consortium name="The Broad Institute Genomics Platform"/>
            <consortium name="The Broad Institute Genome Sequencing Center for Infectious Disease"/>
            <person name="Wu L."/>
            <person name="Ma J."/>
        </authorList>
    </citation>
    <scope>NUCLEOTIDE SEQUENCE [LARGE SCALE GENOMIC DNA]</scope>
    <source>
        <strain evidence="3">JCM 17440</strain>
    </source>
</reference>
<dbReference type="Proteomes" id="UP001501710">
    <property type="component" value="Unassembled WGS sequence"/>
</dbReference>
<comment type="caution">
    <text evidence="2">The sequence shown here is derived from an EMBL/GenBank/DDBJ whole genome shotgun (WGS) entry which is preliminary data.</text>
</comment>
<proteinExistence type="predicted"/>
<keyword evidence="3" id="KW-1185">Reference proteome</keyword>